<dbReference type="AlphaFoldDB" id="A0A7J9KUL8"/>
<name>A0A7J9KUL8_GOSSC</name>
<accession>A0A7J9KUL8</accession>
<dbReference type="Proteomes" id="UP000593576">
    <property type="component" value="Unassembled WGS sequence"/>
</dbReference>
<evidence type="ECO:0000313" key="1">
    <source>
        <dbReference type="EMBL" id="MBA0849899.1"/>
    </source>
</evidence>
<sequence length="31" mass="3630">MYHYNSICQLMRQSLQEWCTLGIGGQFATSY</sequence>
<proteinExistence type="predicted"/>
<dbReference type="EMBL" id="JABFAF010000002">
    <property type="protein sequence ID" value="MBA0849899.1"/>
    <property type="molecule type" value="Genomic_DNA"/>
</dbReference>
<protein>
    <submittedName>
        <fullName evidence="1">Uncharacterized protein</fullName>
    </submittedName>
</protein>
<organism evidence="1 2">
    <name type="scientific">Gossypium schwendimanii</name>
    <name type="common">Cotton</name>
    <dbReference type="NCBI Taxonomy" id="34291"/>
    <lineage>
        <taxon>Eukaryota</taxon>
        <taxon>Viridiplantae</taxon>
        <taxon>Streptophyta</taxon>
        <taxon>Embryophyta</taxon>
        <taxon>Tracheophyta</taxon>
        <taxon>Spermatophyta</taxon>
        <taxon>Magnoliopsida</taxon>
        <taxon>eudicotyledons</taxon>
        <taxon>Gunneridae</taxon>
        <taxon>Pentapetalae</taxon>
        <taxon>rosids</taxon>
        <taxon>malvids</taxon>
        <taxon>Malvales</taxon>
        <taxon>Malvaceae</taxon>
        <taxon>Malvoideae</taxon>
        <taxon>Gossypium</taxon>
    </lineage>
</organism>
<evidence type="ECO:0000313" key="2">
    <source>
        <dbReference type="Proteomes" id="UP000593576"/>
    </source>
</evidence>
<comment type="caution">
    <text evidence="1">The sequence shown here is derived from an EMBL/GenBank/DDBJ whole genome shotgun (WGS) entry which is preliminary data.</text>
</comment>
<gene>
    <name evidence="1" type="ORF">Goshw_022322</name>
</gene>
<reference evidence="1 2" key="1">
    <citation type="journal article" date="2019" name="Genome Biol. Evol.">
        <title>Insights into the evolution of the New World diploid cottons (Gossypium, subgenus Houzingenia) based on genome sequencing.</title>
        <authorList>
            <person name="Grover C.E."/>
            <person name="Arick M.A. 2nd"/>
            <person name="Thrash A."/>
            <person name="Conover J.L."/>
            <person name="Sanders W.S."/>
            <person name="Peterson D.G."/>
            <person name="Frelichowski J.E."/>
            <person name="Scheffler J.A."/>
            <person name="Scheffler B.E."/>
            <person name="Wendel J.F."/>
        </authorList>
    </citation>
    <scope>NUCLEOTIDE SEQUENCE [LARGE SCALE GENOMIC DNA]</scope>
    <source>
        <strain evidence="1">1</strain>
        <tissue evidence="1">Leaf</tissue>
    </source>
</reference>
<keyword evidence="2" id="KW-1185">Reference proteome</keyword>